<evidence type="ECO:0000259" key="1">
    <source>
        <dbReference type="Pfam" id="PF12728"/>
    </source>
</evidence>
<dbReference type="GO" id="GO:0003677">
    <property type="term" value="F:DNA binding"/>
    <property type="evidence" value="ECO:0007669"/>
    <property type="project" value="InterPro"/>
</dbReference>
<dbReference type="EMBL" id="JACHJB010000001">
    <property type="protein sequence ID" value="MBB6346092.1"/>
    <property type="molecule type" value="Genomic_DNA"/>
</dbReference>
<dbReference type="RefSeq" id="WP_185083940.1">
    <property type="nucleotide sequence ID" value="NZ_JACHJB010000001.1"/>
</dbReference>
<dbReference type="InterPro" id="IPR041657">
    <property type="entry name" value="HTH_17"/>
</dbReference>
<protein>
    <submittedName>
        <fullName evidence="2">Excisionase family DNA binding protein</fullName>
    </submittedName>
</protein>
<sequence length="64" mass="7260">MNVAPLERRLLRVPEVMALLGLSRWQVYNLIRSGELESVKVGRSRRVPVAALDEFVAQLREEAA</sequence>
<dbReference type="AlphaFoldDB" id="A0A7X0C071"/>
<proteinExistence type="predicted"/>
<evidence type="ECO:0000313" key="2">
    <source>
        <dbReference type="EMBL" id="MBB6346092.1"/>
    </source>
</evidence>
<accession>A0A7X0C071</accession>
<feature type="domain" description="Helix-turn-helix" evidence="1">
    <location>
        <begin position="10"/>
        <end position="59"/>
    </location>
</feature>
<dbReference type="Proteomes" id="UP000583800">
    <property type="component" value="Unassembled WGS sequence"/>
</dbReference>
<organism evidence="2 3">
    <name type="scientific">Nonomuraea muscovyensis</name>
    <dbReference type="NCBI Taxonomy" id="1124761"/>
    <lineage>
        <taxon>Bacteria</taxon>
        <taxon>Bacillati</taxon>
        <taxon>Actinomycetota</taxon>
        <taxon>Actinomycetes</taxon>
        <taxon>Streptosporangiales</taxon>
        <taxon>Streptosporangiaceae</taxon>
        <taxon>Nonomuraea</taxon>
    </lineage>
</organism>
<dbReference type="Pfam" id="PF12728">
    <property type="entry name" value="HTH_17"/>
    <property type="match status" value="1"/>
</dbReference>
<keyword evidence="3" id="KW-1185">Reference proteome</keyword>
<dbReference type="InterPro" id="IPR010093">
    <property type="entry name" value="SinI_DNA-bd"/>
</dbReference>
<comment type="caution">
    <text evidence="2">The sequence shown here is derived from an EMBL/GenBank/DDBJ whole genome shotgun (WGS) entry which is preliminary data.</text>
</comment>
<dbReference type="SUPFAM" id="SSF46955">
    <property type="entry name" value="Putative DNA-binding domain"/>
    <property type="match status" value="1"/>
</dbReference>
<dbReference type="NCBIfam" id="TIGR01764">
    <property type="entry name" value="excise"/>
    <property type="match status" value="1"/>
</dbReference>
<reference evidence="2 3" key="1">
    <citation type="submission" date="2020-08" db="EMBL/GenBank/DDBJ databases">
        <title>Sequencing the genomes of 1000 actinobacteria strains.</title>
        <authorList>
            <person name="Klenk H.-P."/>
        </authorList>
    </citation>
    <scope>NUCLEOTIDE SEQUENCE [LARGE SCALE GENOMIC DNA]</scope>
    <source>
        <strain evidence="2 3">DSM 45913</strain>
    </source>
</reference>
<gene>
    <name evidence="2" type="ORF">FHU36_002601</name>
</gene>
<name>A0A7X0C071_9ACTN</name>
<dbReference type="InterPro" id="IPR009061">
    <property type="entry name" value="DNA-bd_dom_put_sf"/>
</dbReference>
<evidence type="ECO:0000313" key="3">
    <source>
        <dbReference type="Proteomes" id="UP000583800"/>
    </source>
</evidence>